<comment type="caution">
    <text evidence="2">The sequence shown here is derived from an EMBL/GenBank/DDBJ whole genome shotgun (WGS) entry which is preliminary data.</text>
</comment>
<dbReference type="Proteomes" id="UP000075225">
    <property type="component" value="Unassembled WGS sequence"/>
</dbReference>
<dbReference type="AlphaFoldDB" id="A0A151HBR1"/>
<evidence type="ECO:0000313" key="2">
    <source>
        <dbReference type="EMBL" id="KYK66768.1"/>
    </source>
</evidence>
<protein>
    <submittedName>
        <fullName evidence="2">Uncharacterized protein</fullName>
    </submittedName>
</protein>
<name>A0A151HBR1_TOXGO</name>
<feature type="compositionally biased region" description="Gly residues" evidence="1">
    <location>
        <begin position="1"/>
        <end position="10"/>
    </location>
</feature>
<gene>
    <name evidence="2" type="ORF">TGPRC2_320530B</name>
</gene>
<accession>A0A151HBR1</accession>
<evidence type="ECO:0000313" key="3">
    <source>
        <dbReference type="Proteomes" id="UP000075225"/>
    </source>
</evidence>
<organism evidence="2 3">
    <name type="scientific">Toxoplasma gondii TgCatPRC2</name>
    <dbReference type="NCBI Taxonomy" id="1130821"/>
    <lineage>
        <taxon>Eukaryota</taxon>
        <taxon>Sar</taxon>
        <taxon>Alveolata</taxon>
        <taxon>Apicomplexa</taxon>
        <taxon>Conoidasida</taxon>
        <taxon>Coccidia</taxon>
        <taxon>Eucoccidiorida</taxon>
        <taxon>Eimeriorina</taxon>
        <taxon>Sarcocystidae</taxon>
        <taxon>Toxoplasma</taxon>
    </lineage>
</organism>
<proteinExistence type="predicted"/>
<feature type="compositionally biased region" description="Low complexity" evidence="1">
    <location>
        <begin position="118"/>
        <end position="129"/>
    </location>
</feature>
<dbReference type="VEuPathDB" id="ToxoDB:TGPRC2_320530B"/>
<dbReference type="EMBL" id="AHZP02001610">
    <property type="protein sequence ID" value="KYK66768.1"/>
    <property type="molecule type" value="Genomic_DNA"/>
</dbReference>
<feature type="compositionally biased region" description="Acidic residues" evidence="1">
    <location>
        <begin position="17"/>
        <end position="48"/>
    </location>
</feature>
<feature type="non-terminal residue" evidence="2">
    <location>
        <position position="1"/>
    </location>
</feature>
<sequence length="164" mass="18398">GKKGYWGGGYYRRLGEEPDTEDELVEELEAEEPEELQAQEPEESADEAADGRELGKSTYGGYSYSPSSKKTTVQPSYTTKVVRRPKKVDQPAPKKLIRSEPKKSVSYQPKKTVRTVSKKTVSPVPKKAVQAQPKKTLSYRPVIEAQTKKSTHYAPHYTSKKGSY</sequence>
<reference evidence="3" key="1">
    <citation type="submission" date="2016-03" db="EMBL/GenBank/DDBJ databases">
        <authorList>
            <person name="Sibley D."/>
            <person name="Venepally P."/>
            <person name="Karamycheva S."/>
            <person name="Hadjithomas M."/>
            <person name="Khan A."/>
            <person name="Brunk B."/>
            <person name="Roos D."/>
            <person name="Caler E."/>
            <person name="Lorenzi H."/>
        </authorList>
    </citation>
    <scope>NUCLEOTIDE SEQUENCE [LARGE SCALE GENOMIC DNA]</scope>
    <source>
        <strain evidence="3">TgCatPRC2</strain>
    </source>
</reference>
<feature type="region of interest" description="Disordered" evidence="1">
    <location>
        <begin position="1"/>
        <end position="164"/>
    </location>
</feature>
<feature type="compositionally biased region" description="Low complexity" evidence="1">
    <location>
        <begin position="56"/>
        <end position="72"/>
    </location>
</feature>
<evidence type="ECO:0000256" key="1">
    <source>
        <dbReference type="SAM" id="MobiDB-lite"/>
    </source>
</evidence>